<keyword evidence="2" id="KW-1133">Transmembrane helix</keyword>
<dbReference type="InterPro" id="IPR021443">
    <property type="entry name" value="DUF3093"/>
</dbReference>
<sequence length="171" mass="17088">MVRGSSTDGTDGTGSTGGTGGGTAPGAAAYRERVLPSAGSWVAAPALAALAGLAAGPLGVGVVAVVVVVVAGVVAAVLLAWSPVVEVADGELRAGRARIPLAELGAATGYDGEDARQQRGPALDARAHVLMRGWADGVVRVEVTDPDDPAPYWLVSTHRPRRLAAALQPRG</sequence>
<dbReference type="RefSeq" id="WP_199720356.1">
    <property type="nucleotide sequence ID" value="NZ_RJKN01000011.1"/>
</dbReference>
<keyword evidence="2" id="KW-0472">Membrane</keyword>
<dbReference type="EMBL" id="RJKN01000011">
    <property type="protein sequence ID" value="ROP26664.1"/>
    <property type="molecule type" value="Genomic_DNA"/>
</dbReference>
<dbReference type="Pfam" id="PF11292">
    <property type="entry name" value="DUF3093"/>
    <property type="match status" value="1"/>
</dbReference>
<reference evidence="3 4" key="1">
    <citation type="journal article" date="2015" name="Stand. Genomic Sci.">
        <title>Genomic Encyclopedia of Bacterial and Archaeal Type Strains, Phase III: the genomes of soil and plant-associated and newly described type strains.</title>
        <authorList>
            <person name="Whitman W.B."/>
            <person name="Woyke T."/>
            <person name="Klenk H.P."/>
            <person name="Zhou Y."/>
            <person name="Lilburn T.G."/>
            <person name="Beck B.J."/>
            <person name="De Vos P."/>
            <person name="Vandamme P."/>
            <person name="Eisen J.A."/>
            <person name="Garrity G."/>
            <person name="Hugenholtz P."/>
            <person name="Kyrpides N.C."/>
        </authorList>
    </citation>
    <scope>NUCLEOTIDE SEQUENCE [LARGE SCALE GENOMIC DNA]</scope>
    <source>
        <strain evidence="3 4">CECT 7306</strain>
    </source>
</reference>
<evidence type="ECO:0000256" key="1">
    <source>
        <dbReference type="SAM" id="MobiDB-lite"/>
    </source>
</evidence>
<feature type="compositionally biased region" description="Gly residues" evidence="1">
    <location>
        <begin position="11"/>
        <end position="24"/>
    </location>
</feature>
<dbReference type="Proteomes" id="UP000276232">
    <property type="component" value="Unassembled WGS sequence"/>
</dbReference>
<dbReference type="InParanoid" id="A0A3N1G8W9"/>
<evidence type="ECO:0000313" key="4">
    <source>
        <dbReference type="Proteomes" id="UP000276232"/>
    </source>
</evidence>
<keyword evidence="4" id="KW-1185">Reference proteome</keyword>
<name>A0A3N1G8W9_9ACTN</name>
<evidence type="ECO:0000313" key="3">
    <source>
        <dbReference type="EMBL" id="ROP26664.1"/>
    </source>
</evidence>
<gene>
    <name evidence="3" type="ORF">EDC03_3301</name>
</gene>
<feature type="region of interest" description="Disordered" evidence="1">
    <location>
        <begin position="1"/>
        <end position="25"/>
    </location>
</feature>
<evidence type="ECO:0000256" key="2">
    <source>
        <dbReference type="SAM" id="Phobius"/>
    </source>
</evidence>
<evidence type="ECO:0008006" key="5">
    <source>
        <dbReference type="Google" id="ProtNLM"/>
    </source>
</evidence>
<proteinExistence type="predicted"/>
<comment type="caution">
    <text evidence="3">The sequence shown here is derived from an EMBL/GenBank/DDBJ whole genome shotgun (WGS) entry which is preliminary data.</text>
</comment>
<feature type="transmembrane region" description="Helical" evidence="2">
    <location>
        <begin position="62"/>
        <end position="81"/>
    </location>
</feature>
<feature type="transmembrane region" description="Helical" evidence="2">
    <location>
        <begin position="38"/>
        <end position="56"/>
    </location>
</feature>
<accession>A0A3N1G8W9</accession>
<organism evidence="3 4">
    <name type="scientific">Pseudokineococcus lusitanus</name>
    <dbReference type="NCBI Taxonomy" id="763993"/>
    <lineage>
        <taxon>Bacteria</taxon>
        <taxon>Bacillati</taxon>
        <taxon>Actinomycetota</taxon>
        <taxon>Actinomycetes</taxon>
        <taxon>Kineosporiales</taxon>
        <taxon>Kineosporiaceae</taxon>
        <taxon>Pseudokineococcus</taxon>
    </lineage>
</organism>
<keyword evidence="2" id="KW-0812">Transmembrane</keyword>
<protein>
    <recommendedName>
        <fullName evidence="5">DUF3093 family protein</fullName>
    </recommendedName>
</protein>
<dbReference type="AlphaFoldDB" id="A0A3N1G8W9"/>
<feature type="compositionally biased region" description="Low complexity" evidence="1">
    <location>
        <begin position="1"/>
        <end position="10"/>
    </location>
</feature>